<gene>
    <name evidence="2" type="ORF">FRX31_026367</name>
</gene>
<dbReference type="InterPro" id="IPR004330">
    <property type="entry name" value="FAR1_DNA_bnd_dom"/>
</dbReference>
<keyword evidence="3" id="KW-1185">Reference proteome</keyword>
<feature type="domain" description="FAR1" evidence="1">
    <location>
        <begin position="58"/>
        <end position="143"/>
    </location>
</feature>
<name>A0A7J6VGZ1_THATH</name>
<accession>A0A7J6VGZ1</accession>
<dbReference type="Proteomes" id="UP000554482">
    <property type="component" value="Unassembled WGS sequence"/>
</dbReference>
<sequence>MENNTFEFDELGEEYIKHNEMDDIIDINNDEENEIVVEEKISDLVEGKMFDSSEELFNYYVRYGNENGFPVKRRSSKKGDDGEVRWVMFACARSGKSKSNSRNAFKVRPIRKTNCNAKVDVVLCSDGRWRVTLVHHDHNHELSPGKSRYYKNNHVIAPFVKRRLEMNNRAGIRPNKSYNSIVVESGGHENVSFLQKDCYNFLDKVRRLRLGERDTPAIQPHTSSTGGNINPTMKESSIIRSLVAARHGGRPPFKRKAADGKSVGIEFDQTQDYITIKDPTDGLVGVELGGTQESSTTKVPIGGSNTGEFGMFEQLPQGRSSFISNHLVTHIQCQSVVYRAGLSPQRFRISIMDHMFHIVETFINGSQPNIDIGANFPIQFQGYHYPFWNGRDRSSGGM</sequence>
<organism evidence="2 3">
    <name type="scientific">Thalictrum thalictroides</name>
    <name type="common">Rue-anemone</name>
    <name type="synonym">Anemone thalictroides</name>
    <dbReference type="NCBI Taxonomy" id="46969"/>
    <lineage>
        <taxon>Eukaryota</taxon>
        <taxon>Viridiplantae</taxon>
        <taxon>Streptophyta</taxon>
        <taxon>Embryophyta</taxon>
        <taxon>Tracheophyta</taxon>
        <taxon>Spermatophyta</taxon>
        <taxon>Magnoliopsida</taxon>
        <taxon>Ranunculales</taxon>
        <taxon>Ranunculaceae</taxon>
        <taxon>Thalictroideae</taxon>
        <taxon>Thalictrum</taxon>
    </lineage>
</organism>
<dbReference type="AlphaFoldDB" id="A0A7J6VGZ1"/>
<comment type="caution">
    <text evidence="2">The sequence shown here is derived from an EMBL/GenBank/DDBJ whole genome shotgun (WGS) entry which is preliminary data.</text>
</comment>
<dbReference type="PANTHER" id="PTHR47718">
    <property type="entry name" value="OS01G0519700 PROTEIN"/>
    <property type="match status" value="1"/>
</dbReference>
<dbReference type="PANTHER" id="PTHR47718:SF13">
    <property type="entry name" value="OS09G0290500 PROTEIN"/>
    <property type="match status" value="1"/>
</dbReference>
<evidence type="ECO:0000259" key="1">
    <source>
        <dbReference type="Pfam" id="PF03101"/>
    </source>
</evidence>
<reference evidence="2 3" key="1">
    <citation type="submission" date="2020-06" db="EMBL/GenBank/DDBJ databases">
        <title>Transcriptomic and genomic resources for Thalictrum thalictroides and T. hernandezii: Facilitating candidate gene discovery in an emerging model plant lineage.</title>
        <authorList>
            <person name="Arias T."/>
            <person name="Riano-Pachon D.M."/>
            <person name="Di Stilio V.S."/>
        </authorList>
    </citation>
    <scope>NUCLEOTIDE SEQUENCE [LARGE SCALE GENOMIC DNA]</scope>
    <source>
        <strain evidence="3">cv. WT478/WT964</strain>
        <tissue evidence="2">Leaves</tissue>
    </source>
</reference>
<evidence type="ECO:0000313" key="3">
    <source>
        <dbReference type="Proteomes" id="UP000554482"/>
    </source>
</evidence>
<protein>
    <recommendedName>
        <fullName evidence="1">FAR1 domain-containing protein</fullName>
    </recommendedName>
</protein>
<proteinExistence type="predicted"/>
<evidence type="ECO:0000313" key="2">
    <source>
        <dbReference type="EMBL" id="KAF5184047.1"/>
    </source>
</evidence>
<dbReference type="OrthoDB" id="747268at2759"/>
<dbReference type="EMBL" id="JABWDY010032629">
    <property type="protein sequence ID" value="KAF5184047.1"/>
    <property type="molecule type" value="Genomic_DNA"/>
</dbReference>
<dbReference type="Pfam" id="PF03101">
    <property type="entry name" value="FAR1"/>
    <property type="match status" value="1"/>
</dbReference>